<proteinExistence type="predicted"/>
<dbReference type="Gene3D" id="3.50.50.60">
    <property type="entry name" value="FAD/NAD(P)-binding domain"/>
    <property type="match status" value="1"/>
</dbReference>
<evidence type="ECO:0000259" key="1">
    <source>
        <dbReference type="Pfam" id="PF01266"/>
    </source>
</evidence>
<reference evidence="2" key="1">
    <citation type="submission" date="2018-05" db="EMBL/GenBank/DDBJ databases">
        <authorList>
            <person name="Lanie J.A."/>
            <person name="Ng W.-L."/>
            <person name="Kazmierczak K.M."/>
            <person name="Andrzejewski T.M."/>
            <person name="Davidsen T.M."/>
            <person name="Wayne K.J."/>
            <person name="Tettelin H."/>
            <person name="Glass J.I."/>
            <person name="Rusch D."/>
            <person name="Podicherti R."/>
            <person name="Tsui H.-C.T."/>
            <person name="Winkler M.E."/>
        </authorList>
    </citation>
    <scope>NUCLEOTIDE SEQUENCE</scope>
</reference>
<dbReference type="InterPro" id="IPR036188">
    <property type="entry name" value="FAD/NAD-bd_sf"/>
</dbReference>
<protein>
    <recommendedName>
        <fullName evidence="1">FAD dependent oxidoreductase domain-containing protein</fullName>
    </recommendedName>
</protein>
<accession>A0A381R9I9</accession>
<dbReference type="GO" id="GO:0005737">
    <property type="term" value="C:cytoplasm"/>
    <property type="evidence" value="ECO:0007669"/>
    <property type="project" value="TreeGrafter"/>
</dbReference>
<organism evidence="2">
    <name type="scientific">marine metagenome</name>
    <dbReference type="NCBI Taxonomy" id="408172"/>
    <lineage>
        <taxon>unclassified sequences</taxon>
        <taxon>metagenomes</taxon>
        <taxon>ecological metagenomes</taxon>
    </lineage>
</organism>
<dbReference type="AlphaFoldDB" id="A0A381R9I9"/>
<gene>
    <name evidence="2" type="ORF">METZ01_LOCUS41144</name>
</gene>
<dbReference type="InterPro" id="IPR006076">
    <property type="entry name" value="FAD-dep_OxRdtase"/>
</dbReference>
<sequence>MLAQLILKKAQLDYYYDSAKNHKMNESILTANYKNTPYWWEKTPRPIIKEIDLPEETEVAVIGSGYTGLCTAIQTSRNGLDTVVLDAQDAGWGGSSRNGGQVSTSLKPSFQELSRKYGEERARELLKEGINALKWIGDFIQEEKIDCDFKRAGRFYGAHSQAQFKQLEKRIREQPEGLQMDVDLVSKSQQHTEIGSDFYHGGIVHPYHASLDPARFHRGLLERALTGGTQIKTKCAVKKIEKKGEVFLLQTEAGTMTARQVVVATSGYTGAATPWHRRRVIPIGSYIIATESLEEGLVDELIPKDRVISDTRKLVVYYRASPDRKRILFGGRVSLNETDPVKSVKPLHIQLTKIFPQLAETKISHSWMGFVGYTFDHMPHTGNQDGVHYAMGYCGSGVSLSSYFGTKLGQRLAGLPEGNTVLTDIKFQTRPFYSGNPWFLAPSILYYHLLDRYLS</sequence>
<dbReference type="EMBL" id="UINC01001763">
    <property type="protein sequence ID" value="SUZ88290.1"/>
    <property type="molecule type" value="Genomic_DNA"/>
</dbReference>
<dbReference type="Gene3D" id="3.30.9.10">
    <property type="entry name" value="D-Amino Acid Oxidase, subunit A, domain 2"/>
    <property type="match status" value="1"/>
</dbReference>
<evidence type="ECO:0000313" key="2">
    <source>
        <dbReference type="EMBL" id="SUZ88290.1"/>
    </source>
</evidence>
<dbReference type="Pfam" id="PF01266">
    <property type="entry name" value="DAO"/>
    <property type="match status" value="1"/>
</dbReference>
<dbReference type="PANTHER" id="PTHR13847">
    <property type="entry name" value="SARCOSINE DEHYDROGENASE-RELATED"/>
    <property type="match status" value="1"/>
</dbReference>
<feature type="domain" description="FAD dependent oxidoreductase" evidence="1">
    <location>
        <begin position="59"/>
        <end position="406"/>
    </location>
</feature>
<name>A0A381R9I9_9ZZZZ</name>
<dbReference type="PANTHER" id="PTHR13847:SF281">
    <property type="entry name" value="FAD DEPENDENT OXIDOREDUCTASE DOMAIN-CONTAINING PROTEIN"/>
    <property type="match status" value="1"/>
</dbReference>
<dbReference type="SUPFAM" id="SSF51905">
    <property type="entry name" value="FAD/NAD(P)-binding domain"/>
    <property type="match status" value="1"/>
</dbReference>